<proteinExistence type="predicted"/>
<name>F0SXE1_SYNGF</name>
<dbReference type="HOGENOM" id="CLU_061766_0_0_9"/>
<reference evidence="2" key="2">
    <citation type="submission" date="2011-02" db="EMBL/GenBank/DDBJ databases">
        <title>The complete genome of Syntrophobotulus glycolicus DSM 8271.</title>
        <authorList>
            <person name="Lucas S."/>
            <person name="Copeland A."/>
            <person name="Lapidus A."/>
            <person name="Bruce D."/>
            <person name="Goodwin L."/>
            <person name="Pitluck S."/>
            <person name="Kyrpides N."/>
            <person name="Mavromatis K."/>
            <person name="Pagani I."/>
            <person name="Ivanova N."/>
            <person name="Mikhailova N."/>
            <person name="Chertkov O."/>
            <person name="Held B."/>
            <person name="Detter J.C."/>
            <person name="Tapia R."/>
            <person name="Han C."/>
            <person name="Land M."/>
            <person name="Hauser L."/>
            <person name="Markowitz V."/>
            <person name="Cheng J.-F."/>
            <person name="Hugenholtz P."/>
            <person name="Woyke T."/>
            <person name="Wu D."/>
            <person name="Spring S."/>
            <person name="Schroeder M."/>
            <person name="Brambilla E."/>
            <person name="Klenk H.-P."/>
            <person name="Eisen J.A."/>
        </authorList>
    </citation>
    <scope>NUCLEOTIDE SEQUENCE [LARGE SCALE GENOMIC DNA]</scope>
    <source>
        <strain evidence="2">DSM 8271 / FlGlyR</strain>
    </source>
</reference>
<reference evidence="1 2" key="1">
    <citation type="journal article" date="2011" name="Stand. Genomic Sci.">
        <title>Complete genome sequence of Syntrophobotulus glycolicus type strain (FlGlyR).</title>
        <authorList>
            <person name="Han C."/>
            <person name="Mwirichia R."/>
            <person name="Chertkov O."/>
            <person name="Held B."/>
            <person name="Lapidus A."/>
            <person name="Nolan M."/>
            <person name="Lucas S."/>
            <person name="Hammon N."/>
            <person name="Deshpande S."/>
            <person name="Cheng J.F."/>
            <person name="Tapia R."/>
            <person name="Goodwin L."/>
            <person name="Pitluck S."/>
            <person name="Huntemann M."/>
            <person name="Liolios K."/>
            <person name="Ivanova N."/>
            <person name="Pagani I."/>
            <person name="Mavromatis K."/>
            <person name="Ovchinikova G."/>
            <person name="Pati A."/>
            <person name="Chen A."/>
            <person name="Palaniappan K."/>
            <person name="Land M."/>
            <person name="Hauser L."/>
            <person name="Brambilla E.M."/>
            <person name="Rohde M."/>
            <person name="Spring S."/>
            <person name="Sikorski J."/>
            <person name="Goker M."/>
            <person name="Woyke T."/>
            <person name="Bristow J."/>
            <person name="Eisen J.A."/>
            <person name="Markowitz V."/>
            <person name="Hugenholtz P."/>
            <person name="Kyrpides N.C."/>
            <person name="Klenk H.P."/>
            <person name="Detter J.C."/>
        </authorList>
    </citation>
    <scope>NUCLEOTIDE SEQUENCE [LARGE SCALE GENOMIC DNA]</scope>
    <source>
        <strain evidence="2">DSM 8271 / FlGlyR</strain>
    </source>
</reference>
<dbReference type="Pfam" id="PF13479">
    <property type="entry name" value="AAA_24"/>
    <property type="match status" value="1"/>
</dbReference>
<dbReference type="InterPro" id="IPR027417">
    <property type="entry name" value="P-loop_NTPase"/>
</dbReference>
<dbReference type="SUPFAM" id="SSF52540">
    <property type="entry name" value="P-loop containing nucleoside triphosphate hydrolases"/>
    <property type="match status" value="1"/>
</dbReference>
<dbReference type="OrthoDB" id="5413799at2"/>
<accession>F0SXE1</accession>
<organism evidence="1 2">
    <name type="scientific">Syntrophobotulus glycolicus (strain DSM 8271 / FlGlyR)</name>
    <dbReference type="NCBI Taxonomy" id="645991"/>
    <lineage>
        <taxon>Bacteria</taxon>
        <taxon>Bacillati</taxon>
        <taxon>Bacillota</taxon>
        <taxon>Clostridia</taxon>
        <taxon>Eubacteriales</taxon>
        <taxon>Desulfitobacteriaceae</taxon>
        <taxon>Syntrophobotulus</taxon>
    </lineage>
</organism>
<dbReference type="KEGG" id="sgy:Sgly_0321"/>
<keyword evidence="2" id="KW-1185">Reference proteome</keyword>
<evidence type="ECO:0000313" key="2">
    <source>
        <dbReference type="Proteomes" id="UP000007488"/>
    </source>
</evidence>
<dbReference type="RefSeq" id="WP_013623558.1">
    <property type="nucleotide sequence ID" value="NC_015172.1"/>
</dbReference>
<gene>
    <name evidence="1" type="ordered locus">Sgly_0321</name>
</gene>
<dbReference type="AlphaFoldDB" id="F0SXE1"/>
<protein>
    <submittedName>
        <fullName evidence="1">Phage protein</fullName>
    </submittedName>
</protein>
<sequence>MQITRGKIQSAQKVVAYGPEGIGKSTFAAQFPNPVFIDTEGSTKHMDVARTPRPSSWTMLIEQVKYFKAHPQECNTLVLDTADWAEQLCINEICSKSQKNGIEDFGYGKGYVYLAEEFGRLLNLLEELVELGINIVFTAHAQMRKFEQPDEMGAYDRWEMKLQKKTAPLLREWSDMLLFANYETFVINVDGQGVAKGKNKAQGGKRVMYTTHHSCWDAKNRHDLPDKTDLNYAAIAHCIPTRDASVPIQKNAYLEDTKPIEQPVKAEEQKKVTETVSATTVKPQEEQLKIDLSGIPQQLADLMAANQITQEEIQQAVASKGYYPQNTPIQNYDPDFISGVLVGAWSQVFQMIKDFRDDVPF</sequence>
<dbReference type="EMBL" id="CP002547">
    <property type="protein sequence ID" value="ADY54687.1"/>
    <property type="molecule type" value="Genomic_DNA"/>
</dbReference>
<dbReference type="STRING" id="645991.Sgly_0321"/>
<dbReference type="eggNOG" id="ENOG502Z7T2">
    <property type="taxonomic scope" value="Bacteria"/>
</dbReference>
<evidence type="ECO:0000313" key="1">
    <source>
        <dbReference type="EMBL" id="ADY54687.1"/>
    </source>
</evidence>
<dbReference type="Proteomes" id="UP000007488">
    <property type="component" value="Chromosome"/>
</dbReference>